<proteinExistence type="predicted"/>
<sequence length="57" mass="6232">MKVTLIRYHDLDNTSTRLAKSLNDRQGVLPPLGLAYIASALEKVGHQVDLIDAIALC</sequence>
<name>A0A382ZLU7_9ZZZZ</name>
<accession>A0A382ZLU7</accession>
<feature type="non-terminal residue" evidence="1">
    <location>
        <position position="57"/>
    </location>
</feature>
<evidence type="ECO:0000313" key="1">
    <source>
        <dbReference type="EMBL" id="SVD96444.1"/>
    </source>
</evidence>
<dbReference type="AlphaFoldDB" id="A0A382ZLU7"/>
<organism evidence="1">
    <name type="scientific">marine metagenome</name>
    <dbReference type="NCBI Taxonomy" id="408172"/>
    <lineage>
        <taxon>unclassified sequences</taxon>
        <taxon>metagenomes</taxon>
        <taxon>ecological metagenomes</taxon>
    </lineage>
</organism>
<evidence type="ECO:0008006" key="2">
    <source>
        <dbReference type="Google" id="ProtNLM"/>
    </source>
</evidence>
<dbReference type="EMBL" id="UINC01184966">
    <property type="protein sequence ID" value="SVD96444.1"/>
    <property type="molecule type" value="Genomic_DNA"/>
</dbReference>
<reference evidence="1" key="1">
    <citation type="submission" date="2018-05" db="EMBL/GenBank/DDBJ databases">
        <authorList>
            <person name="Lanie J.A."/>
            <person name="Ng W.-L."/>
            <person name="Kazmierczak K.M."/>
            <person name="Andrzejewski T.M."/>
            <person name="Davidsen T.M."/>
            <person name="Wayne K.J."/>
            <person name="Tettelin H."/>
            <person name="Glass J.I."/>
            <person name="Rusch D."/>
            <person name="Podicherti R."/>
            <person name="Tsui H.-C.T."/>
            <person name="Winkler M.E."/>
        </authorList>
    </citation>
    <scope>NUCLEOTIDE SEQUENCE</scope>
</reference>
<gene>
    <name evidence="1" type="ORF">METZ01_LOCUS449298</name>
</gene>
<protein>
    <recommendedName>
        <fullName evidence="2">B12-binding domain-containing protein</fullName>
    </recommendedName>
</protein>